<gene>
    <name evidence="8" type="ORF">OESDEN_23702</name>
</gene>
<dbReference type="PANTHER" id="PTHR10176">
    <property type="entry name" value="GLYCOGEN SYNTHASE"/>
    <property type="match status" value="1"/>
</dbReference>
<keyword evidence="5 7" id="KW-0320">Glycogen biosynthesis</keyword>
<keyword evidence="3 7" id="KW-0328">Glycosyltransferase</keyword>
<keyword evidence="4 7" id="KW-0808">Transferase</keyword>
<proteinExistence type="inferred from homology"/>
<accession>A0A0B1RUD5</accession>
<dbReference type="InterPro" id="IPR008631">
    <property type="entry name" value="Glycogen_synth"/>
</dbReference>
<evidence type="ECO:0000256" key="1">
    <source>
        <dbReference type="ARBA" id="ARBA00004964"/>
    </source>
</evidence>
<dbReference type="EC" id="2.4.1.11" evidence="7"/>
<comment type="similarity">
    <text evidence="2 7">Belongs to the glycosyltransferase 3 family.</text>
</comment>
<dbReference type="GO" id="GO:0004373">
    <property type="term" value="F:alpha-1,4-glucan glucosyltransferase (UDP-glucose donor) activity"/>
    <property type="evidence" value="ECO:0007669"/>
    <property type="project" value="UniProtKB-EC"/>
</dbReference>
<evidence type="ECO:0000256" key="6">
    <source>
        <dbReference type="ARBA" id="ARBA00047345"/>
    </source>
</evidence>
<dbReference type="Gene3D" id="3.40.50.2000">
    <property type="entry name" value="Glycogen Phosphorylase B"/>
    <property type="match status" value="1"/>
</dbReference>
<comment type="pathway">
    <text evidence="1 7">Glycan biosynthesis; glycogen biosynthesis.</text>
</comment>
<dbReference type="GO" id="GO:0005737">
    <property type="term" value="C:cytoplasm"/>
    <property type="evidence" value="ECO:0007669"/>
    <property type="project" value="TreeGrafter"/>
</dbReference>
<dbReference type="Proteomes" id="UP000053660">
    <property type="component" value="Unassembled WGS sequence"/>
</dbReference>
<reference evidence="8 9" key="1">
    <citation type="submission" date="2014-03" db="EMBL/GenBank/DDBJ databases">
        <title>Draft genome of the hookworm Oesophagostomum dentatum.</title>
        <authorList>
            <person name="Mitreva M."/>
        </authorList>
    </citation>
    <scope>NUCLEOTIDE SEQUENCE [LARGE SCALE GENOMIC DNA]</scope>
    <source>
        <strain evidence="8 9">OD-Hann</strain>
    </source>
</reference>
<evidence type="ECO:0000256" key="7">
    <source>
        <dbReference type="RuleBase" id="RU363104"/>
    </source>
</evidence>
<evidence type="ECO:0000256" key="4">
    <source>
        <dbReference type="ARBA" id="ARBA00022679"/>
    </source>
</evidence>
<evidence type="ECO:0000256" key="2">
    <source>
        <dbReference type="ARBA" id="ARBA00010686"/>
    </source>
</evidence>
<dbReference type="GO" id="GO:0005978">
    <property type="term" value="P:glycogen biosynthetic process"/>
    <property type="evidence" value="ECO:0007669"/>
    <property type="project" value="UniProtKB-UniPathway"/>
</dbReference>
<comment type="function">
    <text evidence="7">Transfers the glycosyl residue from UDP-Glc to the non-reducing end of alpha-1,4-glucan.</text>
</comment>
<sequence length="54" mass="5871">MGVPSVTTNLSGFGCFINEHVADAKSYGIQVVDRRFKGADESINELADGLYEFT</sequence>
<protein>
    <recommendedName>
        <fullName evidence="7">Glycogen [starch] synthase</fullName>
        <ecNumber evidence="7">2.4.1.11</ecNumber>
    </recommendedName>
</protein>
<evidence type="ECO:0000256" key="5">
    <source>
        <dbReference type="ARBA" id="ARBA00023056"/>
    </source>
</evidence>
<evidence type="ECO:0000313" key="9">
    <source>
        <dbReference type="Proteomes" id="UP000053660"/>
    </source>
</evidence>
<dbReference type="UniPathway" id="UPA00164"/>
<dbReference type="EMBL" id="KN611517">
    <property type="protein sequence ID" value="KHJ76678.1"/>
    <property type="molecule type" value="Genomic_DNA"/>
</dbReference>
<comment type="catalytic activity">
    <reaction evidence="6">
        <text>[(1-&gt;4)-alpha-D-glucosyl](n) + UDP-alpha-D-glucose = [(1-&gt;4)-alpha-D-glucosyl](n+1) + UDP + H(+)</text>
        <dbReference type="Rhea" id="RHEA:18549"/>
        <dbReference type="Rhea" id="RHEA-COMP:9584"/>
        <dbReference type="Rhea" id="RHEA-COMP:9587"/>
        <dbReference type="ChEBI" id="CHEBI:15378"/>
        <dbReference type="ChEBI" id="CHEBI:15444"/>
        <dbReference type="ChEBI" id="CHEBI:58223"/>
        <dbReference type="ChEBI" id="CHEBI:58885"/>
        <dbReference type="EC" id="2.4.1.11"/>
    </reaction>
    <physiologicalReaction direction="left-to-right" evidence="6">
        <dbReference type="Rhea" id="RHEA:18550"/>
    </physiologicalReaction>
</comment>
<evidence type="ECO:0000313" key="8">
    <source>
        <dbReference type="EMBL" id="KHJ76678.1"/>
    </source>
</evidence>
<dbReference type="AlphaFoldDB" id="A0A0B1RUD5"/>
<keyword evidence="9" id="KW-1185">Reference proteome</keyword>
<dbReference type="PANTHER" id="PTHR10176:SF3">
    <property type="entry name" value="GLYCOGEN [STARCH] SYNTHASE"/>
    <property type="match status" value="1"/>
</dbReference>
<dbReference type="Pfam" id="PF05693">
    <property type="entry name" value="Glycogen_syn"/>
    <property type="match status" value="1"/>
</dbReference>
<organism evidence="8 9">
    <name type="scientific">Oesophagostomum dentatum</name>
    <name type="common">Nodular worm</name>
    <dbReference type="NCBI Taxonomy" id="61180"/>
    <lineage>
        <taxon>Eukaryota</taxon>
        <taxon>Metazoa</taxon>
        <taxon>Ecdysozoa</taxon>
        <taxon>Nematoda</taxon>
        <taxon>Chromadorea</taxon>
        <taxon>Rhabditida</taxon>
        <taxon>Rhabditina</taxon>
        <taxon>Rhabditomorpha</taxon>
        <taxon>Strongyloidea</taxon>
        <taxon>Strongylidae</taxon>
        <taxon>Oesophagostomum</taxon>
    </lineage>
</organism>
<dbReference type="OrthoDB" id="6335297at2759"/>
<name>A0A0B1RUD5_OESDE</name>
<evidence type="ECO:0000256" key="3">
    <source>
        <dbReference type="ARBA" id="ARBA00022676"/>
    </source>
</evidence>